<dbReference type="Pfam" id="PF25272">
    <property type="entry name" value="VERL_C"/>
    <property type="match status" value="2"/>
</dbReference>
<sequence>MSRDDRYEISFPQPTIDLTVLRVVKITILLFSFMTSPCNNSMNLNVTVLNNVRFTVLDLSSANISQSCGEVRDSPDYSGRNANVTIKSDLYVQAQIKCRQGLVTLNPINETNTETTLSLCYTNDTSPGCSCEFNTPSNKSNFYSAELQVFWGFNNGTLMNEYETYTISCIAEGNGTGIVAMKDIDEDYLPVNHELVKSLGRDYTAAEGNATLELIDILGNVISDAKVAMSKKVQLLLTVETDYYQGVIPYDCRAVSKDGATSYRFLLAGCGDGTIIPKNKGFTTKTGAGNTKTATSPFFKVFKLLETTKKGGISYECSFTVCNATCDGSSCAMRNKRSADSLAEIEEQEKVKTPLYHIQRLEDRVEDRLDQSRQELSDLKMDTRLKLASLEIVGIGAVALLSLVIATYSCIRVEQKRQREKVAVRSSVPTGYILDVSQFCGEISTSADFSGKGANVTIKSDLYVQAQIKCRQGLVTLNPINETNTETTLNLCYTNDTVNGCPCEFNTPANGSNFYSAELQVFWGFNNGTLMNEYETYTISCIAEGNKTETVASKTIVEDYIPVDKQLVKSLGHDYAGSATFELIDILGKPIGDTVAMSKKVRLLLTVTTADYQGVIPYDCRAVSYDRGTSYRFLQAGCGDGTIIPKNVGFTTKTLGGNIKTATSPFFKVFKLLETTQSGGISYECSFTVCNDTCDGSSCALRNKRSVDSFAEIEEQEKVMTPLYHIKRLEDHVEDRLDQSRQELSDLKMDTRLKIASLEIVGIGAVALLSLVIATYSCIRVEQKRQREMVSTKMSSA</sequence>
<dbReference type="AlphaFoldDB" id="A0A8S3UXV2"/>
<dbReference type="InterPro" id="IPR001507">
    <property type="entry name" value="ZP_dom"/>
</dbReference>
<evidence type="ECO:0000313" key="4">
    <source>
        <dbReference type="Proteomes" id="UP000683360"/>
    </source>
</evidence>
<feature type="domain" description="ZP" evidence="2">
    <location>
        <begin position="439"/>
        <end position="706"/>
    </location>
</feature>
<keyword evidence="1" id="KW-0472">Membrane</keyword>
<proteinExistence type="predicted"/>
<accession>A0A8S3UXV2</accession>
<evidence type="ECO:0000313" key="3">
    <source>
        <dbReference type="EMBL" id="CAG2246033.1"/>
    </source>
</evidence>
<keyword evidence="1" id="KW-1133">Transmembrane helix</keyword>
<protein>
    <recommendedName>
        <fullName evidence="2">ZP domain-containing protein</fullName>
    </recommendedName>
</protein>
<evidence type="ECO:0000256" key="1">
    <source>
        <dbReference type="SAM" id="Phobius"/>
    </source>
</evidence>
<comment type="caution">
    <text evidence="3">The sequence shown here is derived from an EMBL/GenBank/DDBJ whole genome shotgun (WGS) entry which is preliminary data.</text>
</comment>
<feature type="transmembrane region" description="Helical" evidence="1">
    <location>
        <begin position="760"/>
        <end position="779"/>
    </location>
</feature>
<gene>
    <name evidence="3" type="ORF">MEDL_58020</name>
</gene>
<dbReference type="EMBL" id="CAJPWZ010002823">
    <property type="protein sequence ID" value="CAG2246033.1"/>
    <property type="molecule type" value="Genomic_DNA"/>
</dbReference>
<dbReference type="PROSITE" id="PS51034">
    <property type="entry name" value="ZP_2"/>
    <property type="match status" value="1"/>
</dbReference>
<organism evidence="3 4">
    <name type="scientific">Mytilus edulis</name>
    <name type="common">Blue mussel</name>
    <dbReference type="NCBI Taxonomy" id="6550"/>
    <lineage>
        <taxon>Eukaryota</taxon>
        <taxon>Metazoa</taxon>
        <taxon>Spiralia</taxon>
        <taxon>Lophotrochozoa</taxon>
        <taxon>Mollusca</taxon>
        <taxon>Bivalvia</taxon>
        <taxon>Autobranchia</taxon>
        <taxon>Pteriomorphia</taxon>
        <taxon>Mytilida</taxon>
        <taxon>Mytiloidea</taxon>
        <taxon>Mytilidae</taxon>
        <taxon>Mytilinae</taxon>
        <taxon>Mytilus</taxon>
    </lineage>
</organism>
<dbReference type="InterPro" id="IPR057371">
    <property type="entry name" value="VERL_C"/>
</dbReference>
<keyword evidence="1" id="KW-0812">Transmembrane</keyword>
<dbReference type="OrthoDB" id="6091482at2759"/>
<reference evidence="3" key="1">
    <citation type="submission" date="2021-03" db="EMBL/GenBank/DDBJ databases">
        <authorList>
            <person name="Bekaert M."/>
        </authorList>
    </citation>
    <scope>NUCLEOTIDE SEQUENCE</scope>
</reference>
<evidence type="ECO:0000259" key="2">
    <source>
        <dbReference type="PROSITE" id="PS51034"/>
    </source>
</evidence>
<dbReference type="Proteomes" id="UP000683360">
    <property type="component" value="Unassembled WGS sequence"/>
</dbReference>
<keyword evidence="4" id="KW-1185">Reference proteome</keyword>
<name>A0A8S3UXV2_MYTED</name>